<evidence type="ECO:0000313" key="3">
    <source>
        <dbReference type="Proteomes" id="UP000663937"/>
    </source>
</evidence>
<name>A0A8A4ZED2_9MICO</name>
<proteinExistence type="predicted"/>
<dbReference type="KEGG" id="psic:J4E96_18620"/>
<feature type="compositionally biased region" description="Low complexity" evidence="1">
    <location>
        <begin position="22"/>
        <end position="42"/>
    </location>
</feature>
<organism evidence="2 3">
    <name type="scientific">Pengzhenrongella sicca</name>
    <dbReference type="NCBI Taxonomy" id="2819238"/>
    <lineage>
        <taxon>Bacteria</taxon>
        <taxon>Bacillati</taxon>
        <taxon>Actinomycetota</taxon>
        <taxon>Actinomycetes</taxon>
        <taxon>Micrococcales</taxon>
        <taxon>Pengzhenrongella</taxon>
    </lineage>
</organism>
<dbReference type="EMBL" id="CP071868">
    <property type="protein sequence ID" value="QTE29263.1"/>
    <property type="molecule type" value="Genomic_DNA"/>
</dbReference>
<keyword evidence="3" id="KW-1185">Reference proteome</keyword>
<gene>
    <name evidence="2" type="ORF">J4E96_18620</name>
</gene>
<accession>A0A8A4ZED2</accession>
<dbReference type="Proteomes" id="UP000663937">
    <property type="component" value="Chromosome"/>
</dbReference>
<dbReference type="AlphaFoldDB" id="A0A8A4ZED2"/>
<evidence type="ECO:0000256" key="1">
    <source>
        <dbReference type="SAM" id="MobiDB-lite"/>
    </source>
</evidence>
<dbReference type="RefSeq" id="WP_227423532.1">
    <property type="nucleotide sequence ID" value="NZ_CP071868.1"/>
</dbReference>
<feature type="region of interest" description="Disordered" evidence="1">
    <location>
        <begin position="22"/>
        <end position="46"/>
    </location>
</feature>
<feature type="region of interest" description="Disordered" evidence="1">
    <location>
        <begin position="115"/>
        <end position="137"/>
    </location>
</feature>
<sequence>MTIASISSAYSQLQVSALSTTSAASTASTARTTPTPATARPAVPEAPGHISAAAEVLGLSTDEITEALAGGSSLADLAQEQGVSRDDLISALVADAPADMQALDNVEAMIGSMVDQTGLGGPGGGPPPANSSGVLGDSMTATQQDTIDALSELIEVEPSELLAQLRSGTSLADLISGAGLDVNDLAGAVEDGLLLDATA</sequence>
<reference evidence="2" key="1">
    <citation type="submission" date="2021-03" db="EMBL/GenBank/DDBJ databases">
        <title>Pengzhenrongella sicca gen. nov., sp. nov., a new member of suborder Micrococcineae isolated from High-Arctic tundra soil.</title>
        <authorList>
            <person name="Peng F."/>
        </authorList>
    </citation>
    <scope>NUCLEOTIDE SEQUENCE</scope>
    <source>
        <strain evidence="2">LRZ-2</strain>
    </source>
</reference>
<evidence type="ECO:0000313" key="2">
    <source>
        <dbReference type="EMBL" id="QTE29263.1"/>
    </source>
</evidence>
<protein>
    <submittedName>
        <fullName evidence="2">Uncharacterized protein</fullName>
    </submittedName>
</protein>